<keyword evidence="5" id="KW-1185">Reference proteome</keyword>
<keyword evidence="2" id="KW-0472">Membrane</keyword>
<dbReference type="InterPro" id="IPR052173">
    <property type="entry name" value="Beta-lactam_resp_regulator"/>
</dbReference>
<dbReference type="Proteomes" id="UP000479293">
    <property type="component" value="Unassembled WGS sequence"/>
</dbReference>
<accession>A0A7C9BFQ8</accession>
<evidence type="ECO:0000259" key="3">
    <source>
        <dbReference type="Pfam" id="PF05569"/>
    </source>
</evidence>
<evidence type="ECO:0000313" key="5">
    <source>
        <dbReference type="Proteomes" id="UP000479293"/>
    </source>
</evidence>
<feature type="transmembrane region" description="Helical" evidence="2">
    <location>
        <begin position="20"/>
        <end position="40"/>
    </location>
</feature>
<dbReference type="CDD" id="cd07341">
    <property type="entry name" value="M56_BlaR1_MecR1_like"/>
    <property type="match status" value="1"/>
</dbReference>
<dbReference type="AlphaFoldDB" id="A0A7C9BFQ8"/>
<organism evidence="4 5">
    <name type="scientific">Salmonirosea aquatica</name>
    <dbReference type="NCBI Taxonomy" id="2654236"/>
    <lineage>
        <taxon>Bacteria</taxon>
        <taxon>Pseudomonadati</taxon>
        <taxon>Bacteroidota</taxon>
        <taxon>Cytophagia</taxon>
        <taxon>Cytophagales</taxon>
        <taxon>Spirosomataceae</taxon>
        <taxon>Salmonirosea</taxon>
    </lineage>
</organism>
<name>A0A7C9BFQ8_9BACT</name>
<gene>
    <name evidence="4" type="ORF">GBK04_01725</name>
</gene>
<feature type="transmembrane region" description="Helical" evidence="2">
    <location>
        <begin position="52"/>
        <end position="72"/>
    </location>
</feature>
<protein>
    <submittedName>
        <fullName evidence="4">M48 family metalloprotease</fullName>
    </submittedName>
</protein>
<feature type="domain" description="Peptidase M56" evidence="3">
    <location>
        <begin position="116"/>
        <end position="314"/>
    </location>
</feature>
<sequence length="670" mass="76714">MNTFFLNTLFSQKGIEAFSWTLIHSLWQGLVLAVLVGVILLMTRKARPALRYALLTGLLLTFLAVSAGTFWWEYHQIDRVAALVPEVVLTQGTLHAGYLIRENLWVAEQEDMASKILRFGTEHAVLIVAVWWLVFLLKTFQAASGLYYIHRIRHHRIRPVPERWHHRVVELAHRLKINRRIALVESERVKVPLVAGFLKPMILVPMGFMTSLPTSQLEAILLHELAHVRRKDYLVNLFQSFSENIFFFNPAVLWLSYLIREEREHCCDDLAIAVTQNKTSFVNALVQFQEYKIAASAPVLAFAGKRNHLLDRIKRIIYNHNKQLDAMEKLFVTASLITVSVLSVAFSPSSAVKVPTPSAQPNEVPLPKPIPALLPQAEPTPLAVAMQDTIVPKQKGTGTSVSTIQITRNDKRYRIVDQDGKITELEIDGKTILEDQIESYLPEIEPILAELKVEREKAEVVRAQADVARQEAIKMREQAEVMRREAETYRAQAEVARQQARQMREDAQQQRRAAEDMRVASNQNRLYAEEMKAQANQNRNENIESIRAQADEARQLAEEARRHAQEARRHAEVFRGEAEVMRKEAEKKRAEYETMQADFINELMEAGVIRDKTGLSYKLSADELIVNGVKQPDALHQKLKAKYLKDMAAEMVYNWKGRTGYTTTGWIYTR</sequence>
<proteinExistence type="predicted"/>
<feature type="transmembrane region" description="Helical" evidence="2">
    <location>
        <begin position="330"/>
        <end position="348"/>
    </location>
</feature>
<dbReference type="PANTHER" id="PTHR34978:SF3">
    <property type="entry name" value="SLR0241 PROTEIN"/>
    <property type="match status" value="1"/>
</dbReference>
<dbReference type="Gene3D" id="3.30.2010.10">
    <property type="entry name" value="Metalloproteases ('zincins'), catalytic domain"/>
    <property type="match status" value="1"/>
</dbReference>
<evidence type="ECO:0000256" key="1">
    <source>
        <dbReference type="SAM" id="Coils"/>
    </source>
</evidence>
<keyword evidence="2" id="KW-0812">Transmembrane</keyword>
<dbReference type="PANTHER" id="PTHR34978">
    <property type="entry name" value="POSSIBLE SENSOR-TRANSDUCER PROTEIN BLAR"/>
    <property type="match status" value="1"/>
</dbReference>
<evidence type="ECO:0000256" key="2">
    <source>
        <dbReference type="SAM" id="Phobius"/>
    </source>
</evidence>
<keyword evidence="4" id="KW-0482">Metalloprotease</keyword>
<keyword evidence="2" id="KW-1133">Transmembrane helix</keyword>
<dbReference type="InterPro" id="IPR008756">
    <property type="entry name" value="Peptidase_M56"/>
</dbReference>
<dbReference type="GO" id="GO:0006508">
    <property type="term" value="P:proteolysis"/>
    <property type="evidence" value="ECO:0007669"/>
    <property type="project" value="UniProtKB-KW"/>
</dbReference>
<evidence type="ECO:0000313" key="4">
    <source>
        <dbReference type="EMBL" id="MPR32095.1"/>
    </source>
</evidence>
<feature type="transmembrane region" description="Helical" evidence="2">
    <location>
        <begin position="124"/>
        <end position="149"/>
    </location>
</feature>
<reference evidence="4 5" key="1">
    <citation type="submission" date="2019-10" db="EMBL/GenBank/DDBJ databases">
        <title>Draft Genome Sequence of Cytophagaceae sp. SJW1-29.</title>
        <authorList>
            <person name="Choi A."/>
        </authorList>
    </citation>
    <scope>NUCLEOTIDE SEQUENCE [LARGE SCALE GENOMIC DNA]</scope>
    <source>
        <strain evidence="4 5">SJW1-29</strain>
    </source>
</reference>
<comment type="caution">
    <text evidence="4">The sequence shown here is derived from an EMBL/GenBank/DDBJ whole genome shotgun (WGS) entry which is preliminary data.</text>
</comment>
<dbReference type="GO" id="GO:0008237">
    <property type="term" value="F:metallopeptidase activity"/>
    <property type="evidence" value="ECO:0007669"/>
    <property type="project" value="UniProtKB-KW"/>
</dbReference>
<dbReference type="RefSeq" id="WP_152756309.1">
    <property type="nucleotide sequence ID" value="NZ_WHLY01000002.1"/>
</dbReference>
<dbReference type="Pfam" id="PF05569">
    <property type="entry name" value="Peptidase_M56"/>
    <property type="match status" value="1"/>
</dbReference>
<keyword evidence="4" id="KW-0645">Protease</keyword>
<feature type="coiled-coil region" evidence="1">
    <location>
        <begin position="451"/>
        <end position="602"/>
    </location>
</feature>
<keyword evidence="1" id="KW-0175">Coiled coil</keyword>
<keyword evidence="4" id="KW-0378">Hydrolase</keyword>
<dbReference type="EMBL" id="WHLY01000002">
    <property type="protein sequence ID" value="MPR32095.1"/>
    <property type="molecule type" value="Genomic_DNA"/>
</dbReference>